<dbReference type="EMBL" id="KI392350">
    <property type="protein sequence ID" value="ERN17339.1"/>
    <property type="molecule type" value="Genomic_DNA"/>
</dbReference>
<feature type="compositionally biased region" description="Basic and acidic residues" evidence="1">
    <location>
        <begin position="23"/>
        <end position="32"/>
    </location>
</feature>
<feature type="compositionally biased region" description="Acidic residues" evidence="1">
    <location>
        <begin position="12"/>
        <end position="22"/>
    </location>
</feature>
<dbReference type="Proteomes" id="UP000017836">
    <property type="component" value="Unassembled WGS sequence"/>
</dbReference>
<accession>U5D4G4</accession>
<name>U5D4G4_AMBTC</name>
<evidence type="ECO:0000313" key="3">
    <source>
        <dbReference type="Proteomes" id="UP000017836"/>
    </source>
</evidence>
<organism evidence="2 3">
    <name type="scientific">Amborella trichopoda</name>
    <dbReference type="NCBI Taxonomy" id="13333"/>
    <lineage>
        <taxon>Eukaryota</taxon>
        <taxon>Viridiplantae</taxon>
        <taxon>Streptophyta</taxon>
        <taxon>Embryophyta</taxon>
        <taxon>Tracheophyta</taxon>
        <taxon>Spermatophyta</taxon>
        <taxon>Magnoliopsida</taxon>
        <taxon>Amborellales</taxon>
        <taxon>Amborellaceae</taxon>
        <taxon>Amborella</taxon>
    </lineage>
</organism>
<feature type="region of interest" description="Disordered" evidence="1">
    <location>
        <begin position="1"/>
        <end position="40"/>
    </location>
</feature>
<reference evidence="3" key="1">
    <citation type="journal article" date="2013" name="Science">
        <title>The Amborella genome and the evolution of flowering plants.</title>
        <authorList>
            <consortium name="Amborella Genome Project"/>
        </authorList>
    </citation>
    <scope>NUCLEOTIDE SEQUENCE [LARGE SCALE GENOMIC DNA]</scope>
</reference>
<proteinExistence type="predicted"/>
<gene>
    <name evidence="2" type="ORF">AMTR_s00037p00127190</name>
</gene>
<evidence type="ECO:0000256" key="1">
    <source>
        <dbReference type="SAM" id="MobiDB-lite"/>
    </source>
</evidence>
<dbReference type="Gramene" id="ERN17339">
    <property type="protein sequence ID" value="ERN17339"/>
    <property type="gene ID" value="AMTR_s00037p00127190"/>
</dbReference>
<protein>
    <submittedName>
        <fullName evidence="2">Uncharacterized protein</fullName>
    </submittedName>
</protein>
<dbReference type="AlphaFoldDB" id="U5D4G4"/>
<evidence type="ECO:0000313" key="2">
    <source>
        <dbReference type="EMBL" id="ERN17339.1"/>
    </source>
</evidence>
<sequence length="85" mass="9744">MDQLILSHLERQEDEPNNESIEDQEHIQHQSDSDFDQIASTSFSLPLPTRLLRQLEGPSHSAFTCRIGSHLRFESRDGTPPTWDA</sequence>
<keyword evidence="3" id="KW-1185">Reference proteome</keyword>
<dbReference type="HOGENOM" id="CLU_2515654_0_0_1"/>